<feature type="region of interest" description="Disordered" evidence="1">
    <location>
        <begin position="101"/>
        <end position="126"/>
    </location>
</feature>
<reference evidence="2 3" key="1">
    <citation type="submission" date="2023-02" db="EMBL/GenBank/DDBJ databases">
        <title>LHISI_Scaffold_Assembly.</title>
        <authorList>
            <person name="Stuart O.P."/>
            <person name="Cleave R."/>
            <person name="Magrath M.J.L."/>
            <person name="Mikheyev A.S."/>
        </authorList>
    </citation>
    <scope>NUCLEOTIDE SEQUENCE [LARGE SCALE GENOMIC DNA]</scope>
    <source>
        <strain evidence="2">Daus_M_001</strain>
        <tissue evidence="2">Leg muscle</tissue>
    </source>
</reference>
<evidence type="ECO:0000313" key="3">
    <source>
        <dbReference type="Proteomes" id="UP001159363"/>
    </source>
</evidence>
<dbReference type="Proteomes" id="UP001159363">
    <property type="component" value="Chromosome 5"/>
</dbReference>
<sequence>MGTTQPIQGSVDRGRRLFVIGPLERGDHWRWVYPDVDFQHLMVSLLASHQGNPGSIPVRVTGFSQVGLVPDDVVGRRVLSGISCSPRPFIPVPLHTHLRHPRRLSTPPILAPESTSPRELQARRGGITKTRDFRRSTVFRKNISAQARFQYPWGIHSTSKVSVSAADISQLESEGWLARVQLSLIFKAGRRRVRGTNGGTSRLLMQTLGPEASRRSGQRDRDRRKACRGFLSDTERMALLVDNSSRLTSSAPGADGMMAVDQFQETRSWGSGYTVRLLASRQGEPGSIPGRVTPGFSQVEIMPDDAPGGRVFLGTPPYSPRFTLIGSQDLAKNRSNLTTEFN</sequence>
<evidence type="ECO:0000313" key="2">
    <source>
        <dbReference type="EMBL" id="KAJ8880443.1"/>
    </source>
</evidence>
<protein>
    <submittedName>
        <fullName evidence="2">Uncharacterized protein</fullName>
    </submittedName>
</protein>
<organism evidence="2 3">
    <name type="scientific">Dryococelus australis</name>
    <dbReference type="NCBI Taxonomy" id="614101"/>
    <lineage>
        <taxon>Eukaryota</taxon>
        <taxon>Metazoa</taxon>
        <taxon>Ecdysozoa</taxon>
        <taxon>Arthropoda</taxon>
        <taxon>Hexapoda</taxon>
        <taxon>Insecta</taxon>
        <taxon>Pterygota</taxon>
        <taxon>Neoptera</taxon>
        <taxon>Polyneoptera</taxon>
        <taxon>Phasmatodea</taxon>
        <taxon>Verophasmatodea</taxon>
        <taxon>Anareolatae</taxon>
        <taxon>Phasmatidae</taxon>
        <taxon>Eurycanthinae</taxon>
        <taxon>Dryococelus</taxon>
    </lineage>
</organism>
<keyword evidence="3" id="KW-1185">Reference proteome</keyword>
<proteinExistence type="predicted"/>
<comment type="caution">
    <text evidence="2">The sequence shown here is derived from an EMBL/GenBank/DDBJ whole genome shotgun (WGS) entry which is preliminary data.</text>
</comment>
<accession>A0ABQ9H810</accession>
<name>A0ABQ9H810_9NEOP</name>
<dbReference type="EMBL" id="JARBHB010000006">
    <property type="protein sequence ID" value="KAJ8880443.1"/>
    <property type="molecule type" value="Genomic_DNA"/>
</dbReference>
<evidence type="ECO:0000256" key="1">
    <source>
        <dbReference type="SAM" id="MobiDB-lite"/>
    </source>
</evidence>
<gene>
    <name evidence="2" type="ORF">PR048_016912</name>
</gene>